<gene>
    <name evidence="2" type="ORF">GAYE_SCF39G5330</name>
</gene>
<accession>A0AAV9IJG9</accession>
<dbReference type="EMBL" id="JANCYU010000051">
    <property type="protein sequence ID" value="KAK4527408.1"/>
    <property type="molecule type" value="Genomic_DNA"/>
</dbReference>
<evidence type="ECO:0000256" key="1">
    <source>
        <dbReference type="SAM" id="MobiDB-lite"/>
    </source>
</evidence>
<organism evidence="2 3">
    <name type="scientific">Galdieria yellowstonensis</name>
    <dbReference type="NCBI Taxonomy" id="3028027"/>
    <lineage>
        <taxon>Eukaryota</taxon>
        <taxon>Rhodophyta</taxon>
        <taxon>Bangiophyceae</taxon>
        <taxon>Galdieriales</taxon>
        <taxon>Galdieriaceae</taxon>
        <taxon>Galdieria</taxon>
    </lineage>
</organism>
<comment type="caution">
    <text evidence="2">The sequence shown here is derived from an EMBL/GenBank/DDBJ whole genome shotgun (WGS) entry which is preliminary data.</text>
</comment>
<sequence>MSYLVGNTEQDLQAKKPTYEELVAELSQLKADLFAERHKRKVVEQELKELKQLSFSMQTHIEAEEEYIANKLIKRLTELKEEKERLAVQIEQEEEYLTNNLQQKLEQLRREKVNIENQLEQEQEFIVNRLQRQLDELRAEKQQLEKKVEELSRHATPLMTPTRHNSSARDSDDCPQLSLSPTLVQVRQRLESSVERKNEAVSSTD</sequence>
<dbReference type="Pfam" id="PF09755">
    <property type="entry name" value="DUF2046"/>
    <property type="match status" value="1"/>
</dbReference>
<evidence type="ECO:0000313" key="3">
    <source>
        <dbReference type="Proteomes" id="UP001300502"/>
    </source>
</evidence>
<proteinExistence type="predicted"/>
<name>A0AAV9IJG9_9RHOD</name>
<protein>
    <recommendedName>
        <fullName evidence="4">Coiled-coil domain-containing protein 6</fullName>
    </recommendedName>
</protein>
<evidence type="ECO:0000313" key="2">
    <source>
        <dbReference type="EMBL" id="KAK4527408.1"/>
    </source>
</evidence>
<dbReference type="PANTHER" id="PTHR15276">
    <property type="entry name" value="H4 D10S170 PROTEIN-RELATED"/>
    <property type="match status" value="1"/>
</dbReference>
<reference evidence="2 3" key="1">
    <citation type="submission" date="2022-07" db="EMBL/GenBank/DDBJ databases">
        <title>Genome-wide signatures of adaptation to extreme environments.</title>
        <authorList>
            <person name="Cho C.H."/>
            <person name="Yoon H.S."/>
        </authorList>
    </citation>
    <scope>NUCLEOTIDE SEQUENCE [LARGE SCALE GENOMIC DNA]</scope>
    <source>
        <strain evidence="2 3">108.79 E11</strain>
    </source>
</reference>
<dbReference type="AlphaFoldDB" id="A0AAV9IJG9"/>
<keyword evidence="3" id="KW-1185">Reference proteome</keyword>
<dbReference type="PANTHER" id="PTHR15276:SF0">
    <property type="entry name" value="COILED-COIL DOMAIN-CONTAINING PROTEIN 6"/>
    <property type="match status" value="1"/>
</dbReference>
<dbReference type="InterPro" id="IPR019152">
    <property type="entry name" value="DUF2046"/>
</dbReference>
<evidence type="ECO:0008006" key="4">
    <source>
        <dbReference type="Google" id="ProtNLM"/>
    </source>
</evidence>
<feature type="region of interest" description="Disordered" evidence="1">
    <location>
        <begin position="148"/>
        <end position="183"/>
    </location>
</feature>
<dbReference type="Proteomes" id="UP001300502">
    <property type="component" value="Unassembled WGS sequence"/>
</dbReference>